<dbReference type="InterPro" id="IPR002401">
    <property type="entry name" value="Cyt_P450_E_grp-I"/>
</dbReference>
<keyword evidence="14" id="KW-1185">Reference proteome</keyword>
<dbReference type="RefSeq" id="XP_015189648.1">
    <property type="nucleotide sequence ID" value="XM_015334162.1"/>
</dbReference>
<evidence type="ECO:0000256" key="1">
    <source>
        <dbReference type="ARBA" id="ARBA00001971"/>
    </source>
</evidence>
<evidence type="ECO:0000256" key="3">
    <source>
        <dbReference type="ARBA" id="ARBA00004174"/>
    </source>
</evidence>
<sequence length="484" mass="56452">MIKYLINKLHEYNLIKRFSGPKAYPLIGNLHIFLGDIKDITKKLLKAIEYSPSPWRLWLGPKLFVLLDDPKHIEIICKHSNAFEKSLVYDFMKPCIGNGLVTAPASIWKTHRKLLNPIFKEKSLSIKVDKIIKHSNRFAKILENSNEKEIDISHYINLCTLDTIYDTVLDRDFNFQNNLEGGLRDHISVLIDIATQRIFKFWLHPNIIFYNLSVGKRFREALSHLDKITSEIIKEQKESMQEKKINGEMKEKDATKYTPSFLDSLFKSFYEGKEYTEQDIRDEINTIVMAGGDSTAGTISFVFLMLATYPKIQEQVYDELYQIYGLTDPEDEHITYEDIKNMKFLDRVMKETFRLFPPSPFIARNVCEDIEVSEGVIVPKNSTCVLMLYALHRNEKYWKDPLQFNPDRFLPGNYNTKHFLPFSIVPRVCIGLNFAMLEIKGIIATVLRKFSVHVDVPQKVEDIALQFGITMKPAKKIFLRFRKR</sequence>
<keyword evidence="7" id="KW-0479">Metal-binding</keyword>
<reference evidence="15" key="1">
    <citation type="submission" date="2025-08" db="UniProtKB">
        <authorList>
            <consortium name="RefSeq"/>
        </authorList>
    </citation>
    <scope>IDENTIFICATION</scope>
    <source>
        <tissue evidence="15">Whole body</tissue>
    </source>
</reference>
<evidence type="ECO:0000313" key="14">
    <source>
        <dbReference type="Proteomes" id="UP000694924"/>
    </source>
</evidence>
<organism evidence="14 15">
    <name type="scientific">Polistes dominula</name>
    <name type="common">European paper wasp</name>
    <name type="synonym">Vespa dominula</name>
    <dbReference type="NCBI Taxonomy" id="743375"/>
    <lineage>
        <taxon>Eukaryota</taxon>
        <taxon>Metazoa</taxon>
        <taxon>Ecdysozoa</taxon>
        <taxon>Arthropoda</taxon>
        <taxon>Hexapoda</taxon>
        <taxon>Insecta</taxon>
        <taxon>Pterygota</taxon>
        <taxon>Neoptera</taxon>
        <taxon>Endopterygota</taxon>
        <taxon>Hymenoptera</taxon>
        <taxon>Apocrita</taxon>
        <taxon>Aculeata</taxon>
        <taxon>Vespoidea</taxon>
        <taxon>Vespidae</taxon>
        <taxon>Polistinae</taxon>
        <taxon>Polistini</taxon>
        <taxon>Polistes</taxon>
    </lineage>
</organism>
<dbReference type="GeneID" id="107073473"/>
<proteinExistence type="inferred from homology"/>
<evidence type="ECO:0000256" key="9">
    <source>
        <dbReference type="ARBA" id="ARBA00022848"/>
    </source>
</evidence>
<keyword evidence="11" id="KW-0408">Iron</keyword>
<protein>
    <submittedName>
        <fullName evidence="15">Cytochrome P450 4C1-like isoform X1</fullName>
    </submittedName>
</protein>
<keyword evidence="10" id="KW-0560">Oxidoreductase</keyword>
<dbReference type="CDD" id="cd20628">
    <property type="entry name" value="CYP4"/>
    <property type="match status" value="1"/>
</dbReference>
<dbReference type="PANTHER" id="PTHR24291:SF189">
    <property type="entry name" value="CYTOCHROME P450 4C3-RELATED"/>
    <property type="match status" value="1"/>
</dbReference>
<comment type="similarity">
    <text evidence="5">Belongs to the cytochrome P450 family.</text>
</comment>
<evidence type="ECO:0000256" key="2">
    <source>
        <dbReference type="ARBA" id="ARBA00003690"/>
    </source>
</evidence>
<evidence type="ECO:0000256" key="11">
    <source>
        <dbReference type="ARBA" id="ARBA00023004"/>
    </source>
</evidence>
<evidence type="ECO:0000313" key="15">
    <source>
        <dbReference type="RefSeq" id="XP_015189648.1"/>
    </source>
</evidence>
<evidence type="ECO:0000256" key="12">
    <source>
        <dbReference type="ARBA" id="ARBA00023033"/>
    </source>
</evidence>
<evidence type="ECO:0000256" key="10">
    <source>
        <dbReference type="ARBA" id="ARBA00023002"/>
    </source>
</evidence>
<dbReference type="InterPro" id="IPR050196">
    <property type="entry name" value="Cytochrome_P450_Monoox"/>
</dbReference>
<dbReference type="PRINTS" id="PR00463">
    <property type="entry name" value="EP450I"/>
</dbReference>
<keyword evidence="9" id="KW-0492">Microsome</keyword>
<dbReference type="PANTHER" id="PTHR24291">
    <property type="entry name" value="CYTOCHROME P450 FAMILY 4"/>
    <property type="match status" value="1"/>
</dbReference>
<evidence type="ECO:0000256" key="5">
    <source>
        <dbReference type="ARBA" id="ARBA00010617"/>
    </source>
</evidence>
<comment type="cofactor">
    <cofactor evidence="1">
        <name>heme</name>
        <dbReference type="ChEBI" id="CHEBI:30413"/>
    </cofactor>
</comment>
<comment type="function">
    <text evidence="2">May be involved in the metabolism of insect hormones and in the breakdown of synthetic insecticides.</text>
</comment>
<evidence type="ECO:0000256" key="7">
    <source>
        <dbReference type="ARBA" id="ARBA00022723"/>
    </source>
</evidence>
<keyword evidence="8" id="KW-0256">Endoplasmic reticulum</keyword>
<accession>A0ABM1JB10</accession>
<dbReference type="PRINTS" id="PR00385">
    <property type="entry name" value="P450"/>
</dbReference>
<dbReference type="Pfam" id="PF00067">
    <property type="entry name" value="p450"/>
    <property type="match status" value="1"/>
</dbReference>
<evidence type="ECO:0000256" key="13">
    <source>
        <dbReference type="ARBA" id="ARBA00023136"/>
    </source>
</evidence>
<keyword evidence="12" id="KW-0503">Monooxygenase</keyword>
<keyword evidence="6" id="KW-0349">Heme</keyword>
<evidence type="ECO:0000256" key="8">
    <source>
        <dbReference type="ARBA" id="ARBA00022824"/>
    </source>
</evidence>
<evidence type="ECO:0000256" key="6">
    <source>
        <dbReference type="ARBA" id="ARBA00022617"/>
    </source>
</evidence>
<comment type="subcellular location">
    <subcellularLocation>
        <location evidence="4">Endoplasmic reticulum membrane</location>
        <topology evidence="4">Peripheral membrane protein</topology>
    </subcellularLocation>
    <subcellularLocation>
        <location evidence="3">Microsome membrane</location>
        <topology evidence="3">Peripheral membrane protein</topology>
    </subcellularLocation>
</comment>
<dbReference type="Gene3D" id="1.10.630.10">
    <property type="entry name" value="Cytochrome P450"/>
    <property type="match status" value="1"/>
</dbReference>
<gene>
    <name evidence="15" type="primary">LOC107073473</name>
</gene>
<keyword evidence="13" id="KW-0472">Membrane</keyword>
<name>A0ABM1JB10_POLDO</name>
<dbReference type="InterPro" id="IPR001128">
    <property type="entry name" value="Cyt_P450"/>
</dbReference>
<dbReference type="Proteomes" id="UP000694924">
    <property type="component" value="Unplaced"/>
</dbReference>
<evidence type="ECO:0000256" key="4">
    <source>
        <dbReference type="ARBA" id="ARBA00004406"/>
    </source>
</evidence>
<dbReference type="InterPro" id="IPR036396">
    <property type="entry name" value="Cyt_P450_sf"/>
</dbReference>
<dbReference type="SUPFAM" id="SSF48264">
    <property type="entry name" value="Cytochrome P450"/>
    <property type="match status" value="1"/>
</dbReference>